<keyword evidence="3" id="KW-1185">Reference proteome</keyword>
<keyword evidence="1" id="KW-0812">Transmembrane</keyword>
<feature type="transmembrane region" description="Helical" evidence="1">
    <location>
        <begin position="20"/>
        <end position="39"/>
    </location>
</feature>
<gene>
    <name evidence="2" type="ORF">C1280_02015</name>
</gene>
<dbReference type="AlphaFoldDB" id="A0A2Z3H2S0"/>
<dbReference type="RefSeq" id="WP_109570748.1">
    <property type="nucleotide sequence ID" value="NZ_CP025958.1"/>
</dbReference>
<dbReference type="Proteomes" id="UP000245802">
    <property type="component" value="Chromosome"/>
</dbReference>
<dbReference type="EMBL" id="CP025958">
    <property type="protein sequence ID" value="AWM35904.1"/>
    <property type="molecule type" value="Genomic_DNA"/>
</dbReference>
<sequence>MNLSLGLSLTSTRRRSGLVNPLAFLGAACYALLVAWMRANGLLWQDLARTIPAVSHLDPVRVAVWPFGPLGEVVFTAPSDAARPLLYFEGGLLWSLSFDGVDDCLVANANLPTPSGQAVTVGARSNRSIKSGGTSILYGSNAVGGDLRGHHVRSPPGSTGSGSHIYGAGGSQLATAYLTGDTTGANTIVVEYDNALSQTRISFNGGTPVVGNWVGAPFPTSNQLNIGAEAGLNNYLGRTSGFSLLSGSLLSAGTKSALEAYLGGL</sequence>
<keyword evidence="1" id="KW-0472">Membrane</keyword>
<evidence type="ECO:0000256" key="1">
    <source>
        <dbReference type="SAM" id="Phobius"/>
    </source>
</evidence>
<organism evidence="2 3">
    <name type="scientific">Gemmata obscuriglobus</name>
    <dbReference type="NCBI Taxonomy" id="114"/>
    <lineage>
        <taxon>Bacteria</taxon>
        <taxon>Pseudomonadati</taxon>
        <taxon>Planctomycetota</taxon>
        <taxon>Planctomycetia</taxon>
        <taxon>Gemmatales</taxon>
        <taxon>Gemmataceae</taxon>
        <taxon>Gemmata</taxon>
    </lineage>
</organism>
<keyword evidence="1" id="KW-1133">Transmembrane helix</keyword>
<evidence type="ECO:0000313" key="2">
    <source>
        <dbReference type="EMBL" id="AWM35904.1"/>
    </source>
</evidence>
<name>A0A2Z3H2S0_9BACT</name>
<proteinExistence type="predicted"/>
<protein>
    <submittedName>
        <fullName evidence="2">Uncharacterized protein</fullName>
    </submittedName>
</protein>
<accession>A0A2Z3H2S0</accession>
<reference evidence="2 3" key="1">
    <citation type="submission" date="2018-01" db="EMBL/GenBank/DDBJ databases">
        <title>G. obscuriglobus.</title>
        <authorList>
            <person name="Franke J."/>
            <person name="Blomberg W."/>
            <person name="Selmecki A."/>
        </authorList>
    </citation>
    <scope>NUCLEOTIDE SEQUENCE [LARGE SCALE GENOMIC DNA]</scope>
    <source>
        <strain evidence="2 3">DSM 5831</strain>
    </source>
</reference>
<dbReference type="KEGG" id="gog:C1280_02015"/>
<evidence type="ECO:0000313" key="3">
    <source>
        <dbReference type="Proteomes" id="UP000245802"/>
    </source>
</evidence>